<keyword evidence="4" id="KW-0378">Hydrolase</keyword>
<evidence type="ECO:0000256" key="2">
    <source>
        <dbReference type="ARBA" id="ARBA00019841"/>
    </source>
</evidence>
<feature type="domain" description="DDH" evidence="9">
    <location>
        <begin position="122"/>
        <end position="279"/>
    </location>
</feature>
<comment type="similarity">
    <text evidence="1">Belongs to the RecJ family.</text>
</comment>
<evidence type="ECO:0000313" key="12">
    <source>
        <dbReference type="EMBL" id="PRH82189.1"/>
    </source>
</evidence>
<organism evidence="12 13">
    <name type="scientific">Arenimonas caeni</name>
    <dbReference type="NCBI Taxonomy" id="2058085"/>
    <lineage>
        <taxon>Bacteria</taxon>
        <taxon>Pseudomonadati</taxon>
        <taxon>Pseudomonadota</taxon>
        <taxon>Gammaproteobacteria</taxon>
        <taxon>Lysobacterales</taxon>
        <taxon>Lysobacteraceae</taxon>
        <taxon>Arenimonas</taxon>
    </lineage>
</organism>
<evidence type="ECO:0000256" key="7">
    <source>
        <dbReference type="SAM" id="MobiDB-lite"/>
    </source>
</evidence>
<dbReference type="Pfam" id="PF02272">
    <property type="entry name" value="DHHA1"/>
    <property type="match status" value="1"/>
</dbReference>
<keyword evidence="13" id="KW-1185">Reference proteome</keyword>
<dbReference type="AlphaFoldDB" id="A0A2P6M868"/>
<dbReference type="InterPro" id="IPR041122">
    <property type="entry name" value="RecJ_OB"/>
</dbReference>
<dbReference type="GO" id="GO:0006310">
    <property type="term" value="P:DNA recombination"/>
    <property type="evidence" value="ECO:0007669"/>
    <property type="project" value="InterPro"/>
</dbReference>
<proteinExistence type="inferred from homology"/>
<evidence type="ECO:0000256" key="8">
    <source>
        <dbReference type="SAM" id="Phobius"/>
    </source>
</evidence>
<evidence type="ECO:0000256" key="5">
    <source>
        <dbReference type="ARBA" id="ARBA00022839"/>
    </source>
</evidence>
<feature type="domain" description="DHHA1" evidence="10">
    <location>
        <begin position="402"/>
        <end position="503"/>
    </location>
</feature>
<dbReference type="InterPro" id="IPR051673">
    <property type="entry name" value="SSDNA_exonuclease_RecJ"/>
</dbReference>
<dbReference type="InterPro" id="IPR003156">
    <property type="entry name" value="DHHA1_dom"/>
</dbReference>
<dbReference type="GO" id="GO:0003676">
    <property type="term" value="F:nucleic acid binding"/>
    <property type="evidence" value="ECO:0007669"/>
    <property type="project" value="InterPro"/>
</dbReference>
<dbReference type="Pfam" id="PF01368">
    <property type="entry name" value="DHH"/>
    <property type="match status" value="1"/>
</dbReference>
<dbReference type="EMBL" id="PVLF01000013">
    <property type="protein sequence ID" value="PRH82189.1"/>
    <property type="molecule type" value="Genomic_DNA"/>
</dbReference>
<dbReference type="Gene3D" id="3.90.1640.30">
    <property type="match status" value="1"/>
</dbReference>
<feature type="region of interest" description="Disordered" evidence="7">
    <location>
        <begin position="1"/>
        <end position="23"/>
    </location>
</feature>
<keyword evidence="8" id="KW-1133">Transmembrane helix</keyword>
<dbReference type="Gene3D" id="3.10.310.30">
    <property type="match status" value="1"/>
</dbReference>
<dbReference type="InterPro" id="IPR004610">
    <property type="entry name" value="RecJ"/>
</dbReference>
<accession>A0A2P6M868</accession>
<feature type="coiled-coil region" evidence="6">
    <location>
        <begin position="361"/>
        <end position="388"/>
    </location>
</feature>
<evidence type="ECO:0000256" key="4">
    <source>
        <dbReference type="ARBA" id="ARBA00022801"/>
    </source>
</evidence>
<feature type="transmembrane region" description="Helical" evidence="8">
    <location>
        <begin position="30"/>
        <end position="50"/>
    </location>
</feature>
<feature type="compositionally biased region" description="Low complexity" evidence="7">
    <location>
        <begin position="1"/>
        <end position="11"/>
    </location>
</feature>
<dbReference type="NCBIfam" id="TIGR00644">
    <property type="entry name" value="recJ"/>
    <property type="match status" value="1"/>
</dbReference>
<dbReference type="GO" id="GO:0008409">
    <property type="term" value="F:5'-3' exonuclease activity"/>
    <property type="evidence" value="ECO:0007669"/>
    <property type="project" value="InterPro"/>
</dbReference>
<evidence type="ECO:0000256" key="6">
    <source>
        <dbReference type="SAM" id="Coils"/>
    </source>
</evidence>
<dbReference type="GO" id="GO:0006281">
    <property type="term" value="P:DNA repair"/>
    <property type="evidence" value="ECO:0007669"/>
    <property type="project" value="InterPro"/>
</dbReference>
<evidence type="ECO:0000259" key="10">
    <source>
        <dbReference type="Pfam" id="PF02272"/>
    </source>
</evidence>
<dbReference type="PANTHER" id="PTHR30255">
    <property type="entry name" value="SINGLE-STRANDED-DNA-SPECIFIC EXONUCLEASE RECJ"/>
    <property type="match status" value="1"/>
</dbReference>
<sequence length="625" mass="65504">MVRGRAPPRRGAGAGGRGGTGARLRRRHRLVAAGWPALAFLAAAAGGAGVSPAPRIVRREVPAHGPWPESVPAVLQRVYAARGVTSPEQAELKLARLLSPDALGRVGQAAELLAGAIADDRHIVVVGDFDCDGATGTAVAVRGLRLLGARRVSYQVPHRVTHGYGLTPGLVDDLVALAPDLVLTVDSGIACHAGVAAARARGWKVLVTDHHLPGEALPDADVIVDPNLGDDAFPSKALAGVGVVFYVLLALRRRLREAGAFEGPGPDLSVLLDLVAVGTVADLVPLDYNNRLLVAAGLRRLRQGQGQPGLRALVELAKRDEASLTAADIGFAIGPRLNAAGRLEDMALGIECLLCDDPARARELAAVLDRINAERKDVQQQMVDAAEALVERLPMGEGALPPVLCLYEPDWHPGVVGLVASKLKDRLHRPVLAFAPAEPGSALLKGSARSVPGLHLRDALALVDARHPGLVERFGGHAMAAGLSLDAGRLPAFRAAIEAVVSEWLGPVPPGAELASDGELGPGDITRALADQLRLAGPWGQGFPEPVFDGVFKVAGWRRVGERHLKLDLVPEAGGAAVPAIHFGGWTGSAPPPRVHVAFQLEPDDWNGRRSVQLLVRHLAPPTLP</sequence>
<keyword evidence="5 12" id="KW-0269">Exonuclease</keyword>
<evidence type="ECO:0000259" key="11">
    <source>
        <dbReference type="Pfam" id="PF17768"/>
    </source>
</evidence>
<dbReference type="FunFam" id="3.90.1640.30:FF:000001">
    <property type="entry name" value="Single-stranded-DNA-specific exonuclease RecJ"/>
    <property type="match status" value="1"/>
</dbReference>
<keyword evidence="6" id="KW-0175">Coiled coil</keyword>
<dbReference type="Proteomes" id="UP000241736">
    <property type="component" value="Unassembled WGS sequence"/>
</dbReference>
<name>A0A2P6M868_9GAMM</name>
<dbReference type="InterPro" id="IPR001667">
    <property type="entry name" value="DDH_dom"/>
</dbReference>
<dbReference type="InterPro" id="IPR038763">
    <property type="entry name" value="DHH_sf"/>
</dbReference>
<dbReference type="OrthoDB" id="9809852at2"/>
<dbReference type="SUPFAM" id="SSF64182">
    <property type="entry name" value="DHH phosphoesterases"/>
    <property type="match status" value="1"/>
</dbReference>
<reference evidence="12 13" key="1">
    <citation type="submission" date="2018-03" db="EMBL/GenBank/DDBJ databases">
        <title>Arenimonas caeni sp. nov., isolated from activated sludge.</title>
        <authorList>
            <person name="Liu H."/>
        </authorList>
    </citation>
    <scope>NUCLEOTIDE SEQUENCE [LARGE SCALE GENOMIC DNA]</scope>
    <source>
        <strain evidence="13">z29</strain>
    </source>
</reference>
<keyword evidence="3" id="KW-0540">Nuclease</keyword>
<evidence type="ECO:0000259" key="9">
    <source>
        <dbReference type="Pfam" id="PF01368"/>
    </source>
</evidence>
<keyword evidence="8" id="KW-0472">Membrane</keyword>
<feature type="domain" description="RecJ OB" evidence="11">
    <location>
        <begin position="517"/>
        <end position="618"/>
    </location>
</feature>
<evidence type="ECO:0000256" key="1">
    <source>
        <dbReference type="ARBA" id="ARBA00005915"/>
    </source>
</evidence>
<dbReference type="Pfam" id="PF17768">
    <property type="entry name" value="RecJ_OB"/>
    <property type="match status" value="1"/>
</dbReference>
<evidence type="ECO:0000313" key="13">
    <source>
        <dbReference type="Proteomes" id="UP000241736"/>
    </source>
</evidence>
<feature type="compositionally biased region" description="Gly residues" evidence="7">
    <location>
        <begin position="12"/>
        <end position="21"/>
    </location>
</feature>
<evidence type="ECO:0000256" key="3">
    <source>
        <dbReference type="ARBA" id="ARBA00022722"/>
    </source>
</evidence>
<comment type="caution">
    <text evidence="12">The sequence shown here is derived from an EMBL/GenBank/DDBJ whole genome shotgun (WGS) entry which is preliminary data.</text>
</comment>
<gene>
    <name evidence="12" type="primary">recJ</name>
    <name evidence="12" type="ORF">C6N40_09155</name>
</gene>
<protein>
    <recommendedName>
        <fullName evidence="2">Single-stranded-DNA-specific exonuclease RecJ</fullName>
    </recommendedName>
</protein>
<dbReference type="PANTHER" id="PTHR30255:SF2">
    <property type="entry name" value="SINGLE-STRANDED-DNA-SPECIFIC EXONUCLEASE RECJ"/>
    <property type="match status" value="1"/>
</dbReference>
<keyword evidence="8" id="KW-0812">Transmembrane</keyword>